<feature type="transmembrane region" description="Helical" evidence="1">
    <location>
        <begin position="20"/>
        <end position="41"/>
    </location>
</feature>
<feature type="transmembrane region" description="Helical" evidence="1">
    <location>
        <begin position="205"/>
        <end position="226"/>
    </location>
</feature>
<dbReference type="OrthoDB" id="2067652at2"/>
<dbReference type="Proteomes" id="UP000199701">
    <property type="component" value="Unassembled WGS sequence"/>
</dbReference>
<sequence length="272" mass="31344">MKAMLKMELTRAFRSKGMLFSLVVGNGIAILFYILVVTKYMKGFYSTLDYDKTTYLLSSYHCILGLTFDTFSYLFTFIVPILAAIPYGASLFMDKKDGYINNILIKTDKKNYFLSKLITLFISGGVVAATPILLSYILAIISMPSTRPYVESGGYMIKGFHMFNEIFYSDYTFLYVIIFIVFDFVLFGLINCLCMVFTYWEDNRFAIVLTPFIICYGMHMLSQYYLGYYLSPIVFAKINFLLTDKMTFIYVEFLVLFLLAITSLRGAKKDVL</sequence>
<feature type="transmembrane region" description="Helical" evidence="1">
    <location>
        <begin position="246"/>
        <end position="264"/>
    </location>
</feature>
<keyword evidence="3" id="KW-1185">Reference proteome</keyword>
<dbReference type="STRING" id="99656.SAMN05421659_10239"/>
<proteinExistence type="predicted"/>
<accession>A0A1I0MPP1</accession>
<reference evidence="2 3" key="1">
    <citation type="submission" date="2016-10" db="EMBL/GenBank/DDBJ databases">
        <authorList>
            <person name="de Groot N.N."/>
        </authorList>
    </citation>
    <scope>NUCLEOTIDE SEQUENCE [LARGE SCALE GENOMIC DNA]</scope>
    <source>
        <strain evidence="2 3">DSM 9179</strain>
    </source>
</reference>
<keyword evidence="1" id="KW-0812">Transmembrane</keyword>
<name>A0A1I0MPP1_9FIRM</name>
<feature type="transmembrane region" description="Helical" evidence="1">
    <location>
        <begin position="173"/>
        <end position="198"/>
    </location>
</feature>
<evidence type="ECO:0000313" key="2">
    <source>
        <dbReference type="EMBL" id="SEV90504.1"/>
    </source>
</evidence>
<keyword evidence="1" id="KW-1133">Transmembrane helix</keyword>
<keyword evidence="1" id="KW-0472">Membrane</keyword>
<dbReference type="EMBL" id="FOJI01000002">
    <property type="protein sequence ID" value="SEV90504.1"/>
    <property type="molecule type" value="Genomic_DNA"/>
</dbReference>
<feature type="transmembrane region" description="Helical" evidence="1">
    <location>
        <begin position="73"/>
        <end position="92"/>
    </location>
</feature>
<evidence type="ECO:0000313" key="3">
    <source>
        <dbReference type="Proteomes" id="UP000199701"/>
    </source>
</evidence>
<gene>
    <name evidence="2" type="ORF">SAMN05421659_10239</name>
</gene>
<protein>
    <recommendedName>
        <fullName evidence="4">ABC-2 family transporter protein</fullName>
    </recommendedName>
</protein>
<dbReference type="RefSeq" id="WP_092450317.1">
    <property type="nucleotide sequence ID" value="NZ_FOJI01000002.1"/>
</dbReference>
<organism evidence="2 3">
    <name type="scientific">[Clostridium] fimetarium</name>
    <dbReference type="NCBI Taxonomy" id="99656"/>
    <lineage>
        <taxon>Bacteria</taxon>
        <taxon>Bacillati</taxon>
        <taxon>Bacillota</taxon>
        <taxon>Clostridia</taxon>
        <taxon>Lachnospirales</taxon>
        <taxon>Lachnospiraceae</taxon>
    </lineage>
</organism>
<evidence type="ECO:0000256" key="1">
    <source>
        <dbReference type="SAM" id="Phobius"/>
    </source>
</evidence>
<evidence type="ECO:0008006" key="4">
    <source>
        <dbReference type="Google" id="ProtNLM"/>
    </source>
</evidence>
<feature type="transmembrane region" description="Helical" evidence="1">
    <location>
        <begin position="113"/>
        <end position="141"/>
    </location>
</feature>
<dbReference type="AlphaFoldDB" id="A0A1I0MPP1"/>